<dbReference type="EMBL" id="JABFUD020000012">
    <property type="protein sequence ID" value="KAI5072181.1"/>
    <property type="molecule type" value="Genomic_DNA"/>
</dbReference>
<dbReference type="OrthoDB" id="1982354at2759"/>
<evidence type="ECO:0000313" key="2">
    <source>
        <dbReference type="EMBL" id="KAI5072181.1"/>
    </source>
</evidence>
<evidence type="ECO:0000256" key="1">
    <source>
        <dbReference type="SAM" id="MobiDB-lite"/>
    </source>
</evidence>
<keyword evidence="3" id="KW-1185">Reference proteome</keyword>
<dbReference type="Proteomes" id="UP000886520">
    <property type="component" value="Chromosome 12"/>
</dbReference>
<reference evidence="2" key="1">
    <citation type="submission" date="2021-01" db="EMBL/GenBank/DDBJ databases">
        <title>Adiantum capillus-veneris genome.</title>
        <authorList>
            <person name="Fang Y."/>
            <person name="Liao Q."/>
        </authorList>
    </citation>
    <scope>NUCLEOTIDE SEQUENCE</scope>
    <source>
        <strain evidence="2">H3</strain>
        <tissue evidence="2">Leaf</tissue>
    </source>
</reference>
<protein>
    <submittedName>
        <fullName evidence="2">Uncharacterized protein</fullName>
    </submittedName>
</protein>
<organism evidence="2 3">
    <name type="scientific">Adiantum capillus-veneris</name>
    <name type="common">Maidenhair fern</name>
    <dbReference type="NCBI Taxonomy" id="13818"/>
    <lineage>
        <taxon>Eukaryota</taxon>
        <taxon>Viridiplantae</taxon>
        <taxon>Streptophyta</taxon>
        <taxon>Embryophyta</taxon>
        <taxon>Tracheophyta</taxon>
        <taxon>Polypodiopsida</taxon>
        <taxon>Polypodiidae</taxon>
        <taxon>Polypodiales</taxon>
        <taxon>Pteridineae</taxon>
        <taxon>Pteridaceae</taxon>
        <taxon>Vittarioideae</taxon>
        <taxon>Adiantum</taxon>
    </lineage>
</organism>
<comment type="caution">
    <text evidence="2">The sequence shown here is derived from an EMBL/GenBank/DDBJ whole genome shotgun (WGS) entry which is preliminary data.</text>
</comment>
<feature type="region of interest" description="Disordered" evidence="1">
    <location>
        <begin position="165"/>
        <end position="184"/>
    </location>
</feature>
<name>A0A9D4UR43_ADICA</name>
<evidence type="ECO:0000313" key="3">
    <source>
        <dbReference type="Proteomes" id="UP000886520"/>
    </source>
</evidence>
<feature type="compositionally biased region" description="Polar residues" evidence="1">
    <location>
        <begin position="621"/>
        <end position="661"/>
    </location>
</feature>
<dbReference type="AlphaFoldDB" id="A0A9D4UR43"/>
<proteinExistence type="predicted"/>
<gene>
    <name evidence="2" type="ORF">GOP47_0012287</name>
</gene>
<feature type="region of interest" description="Disordered" evidence="1">
    <location>
        <begin position="621"/>
        <end position="673"/>
    </location>
</feature>
<accession>A0A9D4UR43</accession>
<sequence>MARKQYNPPLHVLIRVENDPPLYYINAHAPSPPTPYYPAIFLTPSSYPAPSPAPLPAATSHSHLPKAAIIGGSVAGAVVSLAVTATVISAVAGKAGLSCILAPLLKILSSPFSAAFCSGPCAKLDTLFCNRLCRNRKENGSDKSTSGGPCAKLISLCGNLQWRNRKKDGSHDKPSNDPTEGDSDTKLYIDVLGGQYSPEAIADQRAKTTAQIYSDDERMSVQSFLSTQVSEFTERLEKQKAMIMQTLENSSQYGDQLAMSAQSFLTTQASDFAEAELKIKHKALIMQPLHENVMKAQEYFESLHSATSNASDELKALKSSASAYLDEVSKLTASAEHMGKAIAIDVGTEQIHTSSILATEYAAEMKRLQKLTNEPFILSEEVLLNRVQAKISPLGDGGVYHHEDVSDQHMHTNYTNVPTSAPIVETLSDANKVREEMGAMALDHSGTDQQYLSSVALVPTTSIADGQNTLQPEAGPIVPVSTKAITPVPMTTMAAATVKSKPRWQGTKAKRPANLGHVSCSCELSTLKLHFFTSCRSGGNYGSPPPLPSHAGDDFRYYQNHNFTEMHELDAERDNNKVGEVSSYYTCHPSINHGGNKHVGLLTSSSAPITHHYIANAQYHQPTTNRSPPQQMASPNTSTNAPNSHQMAPPNTSTVGSNSHAPSDYGNPFDAVL</sequence>